<dbReference type="PROSITE" id="PS50102">
    <property type="entry name" value="RRM"/>
    <property type="match status" value="1"/>
</dbReference>
<name>A0A146JZM6_9EUKA</name>
<dbReference type="InterPro" id="IPR035979">
    <property type="entry name" value="RBD_domain_sf"/>
</dbReference>
<evidence type="ECO:0000313" key="3">
    <source>
        <dbReference type="EMBL" id="JAP90133.1"/>
    </source>
</evidence>
<sequence>QHLSKVRITNLPLNSTKESFLIILNQTKFIVTEQQYQRYNIQFNGDQASISLPFSVAKMMVICINDEQLQIFDQNKVPQTIHAEIEKQHKKPEQKKPAQNVMYMAYINIKYIDAILSTYTQVHNQMNIQKIVALKSDLKDNIESLIVLEEQVDDFRKLISGFRNVVFEKEEIQMGQENEIIELNKNLSKEQLVQLSAKYGKVKSIKINPQKSYISFYKKDDALRAQLELNGVMIDQTKITVTYQVKQPVTVQIDNILLDYPYNDFKEFLEEGLQIDLDEMTENEQCLVIADTRPQEQVGKSQSFQIQINNYQNARKFVDAVNQAGYGFTEDGTKLKIWASILKKDQAKDQQGEKAKDLSKKQHKQIDEMTTEVRYLKISSQSGTQQIVLNQLRLHKIQPLSTERQILKSTKIAFIAFKESDIPLAQMVLAQIAELAQIKVDTVPNVVGVSVQVANCALNEVEVFSLFEECGRIEKIVEKPNSTSIFFTSEAMATKAKEKVHGQVFKNVTLNVTISKTKMKQEKQTESNPITIEICNVSDQVSFSRLSEFITQQTSIQLSQMMTNQNVQMTPQRPGVQKFIIQVKSNAAAGELQRTMSQRKLRTGGVEESIEIVIVLK</sequence>
<proteinExistence type="predicted"/>
<dbReference type="AlphaFoldDB" id="A0A146JZM6"/>
<evidence type="ECO:0000256" key="1">
    <source>
        <dbReference type="PROSITE-ProRule" id="PRU00176"/>
    </source>
</evidence>
<accession>A0A146JZM6</accession>
<dbReference type="SMART" id="SM00360">
    <property type="entry name" value="RRM"/>
    <property type="match status" value="2"/>
</dbReference>
<feature type="non-terminal residue" evidence="3">
    <location>
        <position position="1"/>
    </location>
</feature>
<reference evidence="3" key="1">
    <citation type="submission" date="2015-07" db="EMBL/GenBank/DDBJ databases">
        <title>Adaptation to a free-living lifestyle via gene acquisitions in the diplomonad Trepomonas sp. PC1.</title>
        <authorList>
            <person name="Xu F."/>
            <person name="Jerlstrom-Hultqvist J."/>
            <person name="Kolisko M."/>
            <person name="Simpson A.G.B."/>
            <person name="Roger A.J."/>
            <person name="Svard S.G."/>
            <person name="Andersson J.O."/>
        </authorList>
    </citation>
    <scope>NUCLEOTIDE SEQUENCE</scope>
    <source>
        <strain evidence="3">PC1</strain>
    </source>
</reference>
<organism evidence="3">
    <name type="scientific">Trepomonas sp. PC1</name>
    <dbReference type="NCBI Taxonomy" id="1076344"/>
    <lineage>
        <taxon>Eukaryota</taxon>
        <taxon>Metamonada</taxon>
        <taxon>Diplomonadida</taxon>
        <taxon>Hexamitidae</taxon>
        <taxon>Hexamitinae</taxon>
        <taxon>Trepomonas</taxon>
    </lineage>
</organism>
<feature type="domain" description="RRM" evidence="2">
    <location>
        <begin position="180"/>
        <end position="246"/>
    </location>
</feature>
<dbReference type="SUPFAM" id="SSF54928">
    <property type="entry name" value="RNA-binding domain, RBD"/>
    <property type="match status" value="2"/>
</dbReference>
<dbReference type="InterPro" id="IPR000504">
    <property type="entry name" value="RRM_dom"/>
</dbReference>
<gene>
    <name evidence="3" type="ORF">TPC1_30372</name>
</gene>
<keyword evidence="1" id="KW-0694">RNA-binding</keyword>
<dbReference type="GO" id="GO:0003723">
    <property type="term" value="F:RNA binding"/>
    <property type="evidence" value="ECO:0007669"/>
    <property type="project" value="UniProtKB-UniRule"/>
</dbReference>
<protein>
    <recommendedName>
        <fullName evidence="2">RRM domain-containing protein</fullName>
    </recommendedName>
</protein>
<dbReference type="Pfam" id="PF00076">
    <property type="entry name" value="RRM_1"/>
    <property type="match status" value="1"/>
</dbReference>
<dbReference type="Gene3D" id="3.30.70.330">
    <property type="match status" value="2"/>
</dbReference>
<dbReference type="InterPro" id="IPR012677">
    <property type="entry name" value="Nucleotide-bd_a/b_plait_sf"/>
</dbReference>
<dbReference type="CDD" id="cd00590">
    <property type="entry name" value="RRM_SF"/>
    <property type="match status" value="2"/>
</dbReference>
<evidence type="ECO:0000259" key="2">
    <source>
        <dbReference type="PROSITE" id="PS50102"/>
    </source>
</evidence>
<dbReference type="EMBL" id="GDID01006473">
    <property type="protein sequence ID" value="JAP90133.1"/>
    <property type="molecule type" value="Transcribed_RNA"/>
</dbReference>